<dbReference type="EMBL" id="BAABKE010000004">
    <property type="protein sequence ID" value="GAA5099289.1"/>
    <property type="molecule type" value="Genomic_DNA"/>
</dbReference>
<dbReference type="PROSITE" id="PS51278">
    <property type="entry name" value="GATASE_TYPE_2"/>
    <property type="match status" value="1"/>
</dbReference>
<evidence type="ECO:0000256" key="7">
    <source>
        <dbReference type="HAMAP-Rule" id="MF_01931"/>
    </source>
</evidence>
<dbReference type="RefSeq" id="WP_077925344.1">
    <property type="nucleotide sequence ID" value="NZ_BAABKE010000004.1"/>
</dbReference>
<dbReference type="Proteomes" id="UP001500631">
    <property type="component" value="Unassembled WGS sequence"/>
</dbReference>
<evidence type="ECO:0000313" key="10">
    <source>
        <dbReference type="EMBL" id="GAA5099289.1"/>
    </source>
</evidence>
<keyword evidence="11" id="KW-1185">Reference proteome</keyword>
<evidence type="ECO:0000256" key="6">
    <source>
        <dbReference type="ARBA" id="ARBA00022962"/>
    </source>
</evidence>
<comment type="caution">
    <text evidence="10">The sequence shown here is derived from an EMBL/GenBank/DDBJ whole genome shotgun (WGS) entry which is preliminary data.</text>
</comment>
<dbReference type="PANTHER" id="PTHR11907">
    <property type="entry name" value="AMIDOPHOSPHORIBOSYLTRANSFERASE"/>
    <property type="match status" value="1"/>
</dbReference>
<evidence type="ECO:0000256" key="4">
    <source>
        <dbReference type="ARBA" id="ARBA00022679"/>
    </source>
</evidence>
<feature type="domain" description="Glutamine amidotransferase type-2" evidence="9">
    <location>
        <begin position="10"/>
        <end position="230"/>
    </location>
</feature>
<dbReference type="InterPro" id="IPR035584">
    <property type="entry name" value="PurF_N"/>
</dbReference>
<keyword evidence="7" id="KW-0408">Iron</keyword>
<dbReference type="InterPro" id="IPR029055">
    <property type="entry name" value="Ntn_hydrolases_N"/>
</dbReference>
<keyword evidence="7" id="KW-0460">Magnesium</keyword>
<dbReference type="CDD" id="cd06223">
    <property type="entry name" value="PRTases_typeI"/>
    <property type="match status" value="1"/>
</dbReference>
<feature type="binding site" evidence="7">
    <location>
        <position position="293"/>
    </location>
    <ligand>
        <name>Mg(2+)</name>
        <dbReference type="ChEBI" id="CHEBI:18420"/>
    </ligand>
</feature>
<proteinExistence type="inferred from homology"/>
<dbReference type="InterPro" id="IPR017932">
    <property type="entry name" value="GATase_2_dom"/>
</dbReference>
<accession>A0ABP9MNA7</accession>
<dbReference type="NCBIfam" id="TIGR01134">
    <property type="entry name" value="purF"/>
    <property type="match status" value="1"/>
</dbReference>
<dbReference type="PIRSF" id="PIRSF000485">
    <property type="entry name" value="Amd_phspho_trans"/>
    <property type="match status" value="1"/>
</dbReference>
<feature type="binding site" evidence="7">
    <location>
        <position position="392"/>
    </location>
    <ligand>
        <name>[4Fe-4S] cluster</name>
        <dbReference type="ChEBI" id="CHEBI:49883"/>
    </ligand>
</feature>
<evidence type="ECO:0000256" key="1">
    <source>
        <dbReference type="ARBA" id="ARBA00005209"/>
    </source>
</evidence>
<dbReference type="Pfam" id="PF13537">
    <property type="entry name" value="GATase_7"/>
    <property type="match status" value="1"/>
</dbReference>
<feature type="binding site" evidence="7">
    <location>
        <position position="449"/>
    </location>
    <ligand>
        <name>[4Fe-4S] cluster</name>
        <dbReference type="ChEBI" id="CHEBI:49883"/>
    </ligand>
</feature>
<dbReference type="InterPro" id="IPR000836">
    <property type="entry name" value="PRTase_dom"/>
</dbReference>
<dbReference type="InterPro" id="IPR005854">
    <property type="entry name" value="PurF"/>
</dbReference>
<evidence type="ECO:0000259" key="9">
    <source>
        <dbReference type="PROSITE" id="PS51278"/>
    </source>
</evidence>
<keyword evidence="7" id="KW-0411">Iron-sulfur</keyword>
<dbReference type="InterPro" id="IPR029057">
    <property type="entry name" value="PRTase-like"/>
</dbReference>
<feature type="binding site" evidence="7">
    <location>
        <position position="356"/>
    </location>
    <ligand>
        <name>Mg(2+)</name>
        <dbReference type="ChEBI" id="CHEBI:18420"/>
    </ligand>
</feature>
<gene>
    <name evidence="7 10" type="primary">purF</name>
    <name evidence="10" type="ORF">GCM10023338_12570</name>
</gene>
<dbReference type="CDD" id="cd00715">
    <property type="entry name" value="GPATase_N"/>
    <property type="match status" value="1"/>
</dbReference>
<comment type="pathway">
    <text evidence="1 7 8">Purine metabolism; IMP biosynthesis via de novo pathway; N(1)-(5-phospho-D-ribosyl)glycinamide from 5-phospho-alpha-D-ribose 1-diphosphate: step 1/2.</text>
</comment>
<evidence type="ECO:0000256" key="5">
    <source>
        <dbReference type="ARBA" id="ARBA00022755"/>
    </source>
</evidence>
<keyword evidence="4 7" id="KW-0808">Transferase</keyword>
<feature type="binding site" evidence="7">
    <location>
        <position position="355"/>
    </location>
    <ligand>
        <name>Mg(2+)</name>
        <dbReference type="ChEBI" id="CHEBI:18420"/>
    </ligand>
</feature>
<reference evidence="11" key="1">
    <citation type="journal article" date="2019" name="Int. J. Syst. Evol. Microbiol.">
        <title>The Global Catalogue of Microorganisms (GCM) 10K type strain sequencing project: providing services to taxonomists for standard genome sequencing and annotation.</title>
        <authorList>
            <consortium name="The Broad Institute Genomics Platform"/>
            <consortium name="The Broad Institute Genome Sequencing Center for Infectious Disease"/>
            <person name="Wu L."/>
            <person name="Ma J."/>
        </authorList>
    </citation>
    <scope>NUCLEOTIDE SEQUENCE [LARGE SCALE GENOMIC DNA]</scope>
    <source>
        <strain evidence="11">JCM 18424</strain>
    </source>
</reference>
<evidence type="ECO:0000256" key="8">
    <source>
        <dbReference type="PIRNR" id="PIRNR000485"/>
    </source>
</evidence>
<dbReference type="Pfam" id="PF00156">
    <property type="entry name" value="Pribosyltran"/>
    <property type="match status" value="1"/>
</dbReference>
<dbReference type="SUPFAM" id="SSF53271">
    <property type="entry name" value="PRTase-like"/>
    <property type="match status" value="1"/>
</dbReference>
<comment type="cofactor">
    <cofactor evidence="7">
        <name>Mg(2+)</name>
        <dbReference type="ChEBI" id="CHEBI:18420"/>
    </cofactor>
    <text evidence="7">Binds 1 Mg(2+) ion per subunit.</text>
</comment>
<protein>
    <recommendedName>
        <fullName evidence="7">Amidophosphoribosyltransferase</fullName>
        <shortName evidence="7">ATase</shortName>
        <ecNumber evidence="7">2.4.2.14</ecNumber>
    </recommendedName>
    <alternativeName>
        <fullName evidence="7">Glutamine phosphoribosylpyrophosphate amidotransferase</fullName>
        <shortName evidence="7">GPATase</shortName>
    </alternativeName>
</protein>
<feature type="binding site" evidence="7">
    <location>
        <position position="246"/>
    </location>
    <ligand>
        <name>[4Fe-4S] cluster</name>
        <dbReference type="ChEBI" id="CHEBI:49883"/>
    </ligand>
</feature>
<comment type="similarity">
    <text evidence="2 7 8">In the C-terminal section; belongs to the purine/pyrimidine phosphoribosyltransferase family.</text>
</comment>
<organism evidence="10 11">
    <name type="scientific">Wohlfahrtiimonas larvae</name>
    <dbReference type="NCBI Taxonomy" id="1157986"/>
    <lineage>
        <taxon>Bacteria</taxon>
        <taxon>Pseudomonadati</taxon>
        <taxon>Pseudomonadota</taxon>
        <taxon>Gammaproteobacteria</taxon>
        <taxon>Cardiobacteriales</taxon>
        <taxon>Ignatzschineriaceae</taxon>
        <taxon>Wohlfahrtiimonas</taxon>
    </lineage>
</organism>
<keyword evidence="5 7" id="KW-0658">Purine biosynthesis</keyword>
<keyword evidence="3 7" id="KW-0328">Glycosyltransferase</keyword>
<keyword evidence="6 7" id="KW-0315">Glutamine amidotransferase</keyword>
<sequence length="467" mass="51269">MNIKELHEECGVFAVQGNSEAATMTYYGLHALQHRGQESVGIAVLTEDQKINCIKGEGLLTEVFADPKKLQSLVGDTSIGHVRYPTNSSRGVLNAHPIVVATTDESIGIAFNGALTNATELKIRLEKNGSVFHTHGETELLGHLIRRCQGTFLERLKKSLLEIEGAYSYVLLHNSGLYVARDPNGIRPLSMGKLSTGGYVFASETCAFDIVGAEFIRDVEPGEIITIQDGEVISTFLETKCTHALCSMEYVYFSRPDSDLEGKNVHAVRKRSGIELYKEAHVDADIVIGVPDSSISAAIGYAEASGLPNEMGLIKNRYIGRTFIQPTQELRERGVRMKLSAITSIVKGKRIILIDDSIVRGTTSKHIVALLRTAGAKEVHMRVASPEFKYPCYYGVDATDPRELLAQHHETNEEMREYIDVDSLAFLSPAGLIKATEHEGSRGVNCGLCMGCFTNKYPTNIKFDEAV</sequence>
<feature type="binding site" evidence="7">
    <location>
        <position position="452"/>
    </location>
    <ligand>
        <name>[4Fe-4S] cluster</name>
        <dbReference type="ChEBI" id="CHEBI:49883"/>
    </ligand>
</feature>
<comment type="catalytic activity">
    <reaction evidence="7 8">
        <text>5-phospho-beta-D-ribosylamine + L-glutamate + diphosphate = 5-phospho-alpha-D-ribose 1-diphosphate + L-glutamine + H2O</text>
        <dbReference type="Rhea" id="RHEA:14905"/>
        <dbReference type="ChEBI" id="CHEBI:15377"/>
        <dbReference type="ChEBI" id="CHEBI:29985"/>
        <dbReference type="ChEBI" id="CHEBI:33019"/>
        <dbReference type="ChEBI" id="CHEBI:58017"/>
        <dbReference type="ChEBI" id="CHEBI:58359"/>
        <dbReference type="ChEBI" id="CHEBI:58681"/>
        <dbReference type="EC" id="2.4.2.14"/>
    </reaction>
</comment>
<dbReference type="Gene3D" id="3.40.50.2020">
    <property type="match status" value="1"/>
</dbReference>
<keyword evidence="7" id="KW-0479">Metal-binding</keyword>
<dbReference type="Gene3D" id="3.60.20.10">
    <property type="entry name" value="Glutamine Phosphoribosylpyrophosphate, subunit 1, domain 1"/>
    <property type="match status" value="1"/>
</dbReference>
<keyword evidence="7" id="KW-0004">4Fe-4S</keyword>
<dbReference type="EC" id="2.4.2.14" evidence="7"/>
<evidence type="ECO:0000313" key="11">
    <source>
        <dbReference type="Proteomes" id="UP001500631"/>
    </source>
</evidence>
<feature type="active site" description="Nucleophile" evidence="7">
    <location>
        <position position="10"/>
    </location>
</feature>
<name>A0ABP9MNA7_9GAMM</name>
<comment type="cofactor">
    <cofactor evidence="7">
        <name>[4Fe-4S] cluster</name>
        <dbReference type="ChEBI" id="CHEBI:49883"/>
    </cofactor>
    <text evidence="7">Binds 1 [4Fe-4S] cluster per subunit.</text>
</comment>
<evidence type="ECO:0000256" key="3">
    <source>
        <dbReference type="ARBA" id="ARBA00022676"/>
    </source>
</evidence>
<dbReference type="HAMAP" id="MF_01931">
    <property type="entry name" value="PurF"/>
    <property type="match status" value="1"/>
</dbReference>
<evidence type="ECO:0000256" key="2">
    <source>
        <dbReference type="ARBA" id="ARBA00010138"/>
    </source>
</evidence>
<comment type="function">
    <text evidence="7">Catalyzes the formation of phosphoribosylamine from phosphoribosylpyrophosphate (PRPP) and glutamine.</text>
</comment>
<dbReference type="SUPFAM" id="SSF56235">
    <property type="entry name" value="N-terminal nucleophile aminohydrolases (Ntn hydrolases)"/>
    <property type="match status" value="1"/>
</dbReference>